<protein>
    <recommendedName>
        <fullName evidence="3">F-box domain-containing protein</fullName>
    </recommendedName>
</protein>
<name>A0A137P513_CONC2</name>
<sequence>MNSTNHEDQLTINDATPNWSHLTEIRYVSEYLPTPSLLTLSLSCKSFRNQLSPVIFKTLTLFKNGQILPFNPSSKATYKHKLQILIRRLRADLSNITKFVKVLELCDGFDKEFATRIIELFPNIAIFKVNSKNYRYNLDYLVELLNNLNYLIGVELTSGYYNYTEDKNGNIVNFFKKLRILKFTRNNHRIPKYSPFLQFNSSFTKLNMLTILNDSVLANFQLQVPNLKCVELPHYKVDESLLLNFLTLNPQVKQMYCKWHMVDFIERLWFIQPTKKFKLTEYKTQSYYNLFLNIIKLYKVNYLLLEYFSNEEMNIILIKINNLTNGELELVNEYKAKINQINYNKLGNLDGLMIMRYAYFKYFENENYSIKCDYSKVKFNFIIN</sequence>
<evidence type="ECO:0000313" key="1">
    <source>
        <dbReference type="EMBL" id="KXN70039.1"/>
    </source>
</evidence>
<accession>A0A137P513</accession>
<gene>
    <name evidence="1" type="ORF">CONCODRAFT_7432</name>
</gene>
<organism evidence="1 2">
    <name type="scientific">Conidiobolus coronatus (strain ATCC 28846 / CBS 209.66 / NRRL 28638)</name>
    <name type="common">Delacroixia coronata</name>
    <dbReference type="NCBI Taxonomy" id="796925"/>
    <lineage>
        <taxon>Eukaryota</taxon>
        <taxon>Fungi</taxon>
        <taxon>Fungi incertae sedis</taxon>
        <taxon>Zoopagomycota</taxon>
        <taxon>Entomophthoromycotina</taxon>
        <taxon>Entomophthoromycetes</taxon>
        <taxon>Entomophthorales</taxon>
        <taxon>Ancylistaceae</taxon>
        <taxon>Conidiobolus</taxon>
    </lineage>
</organism>
<evidence type="ECO:0000313" key="2">
    <source>
        <dbReference type="Proteomes" id="UP000070444"/>
    </source>
</evidence>
<evidence type="ECO:0008006" key="3">
    <source>
        <dbReference type="Google" id="ProtNLM"/>
    </source>
</evidence>
<dbReference type="EMBL" id="KQ964514">
    <property type="protein sequence ID" value="KXN70039.1"/>
    <property type="molecule type" value="Genomic_DNA"/>
</dbReference>
<proteinExistence type="predicted"/>
<dbReference type="AlphaFoldDB" id="A0A137P513"/>
<dbReference type="Proteomes" id="UP000070444">
    <property type="component" value="Unassembled WGS sequence"/>
</dbReference>
<keyword evidence="2" id="KW-1185">Reference proteome</keyword>
<reference evidence="1 2" key="1">
    <citation type="journal article" date="2015" name="Genome Biol. Evol.">
        <title>Phylogenomic analyses indicate that early fungi evolved digesting cell walls of algal ancestors of land plants.</title>
        <authorList>
            <person name="Chang Y."/>
            <person name="Wang S."/>
            <person name="Sekimoto S."/>
            <person name="Aerts A.L."/>
            <person name="Choi C."/>
            <person name="Clum A."/>
            <person name="LaButti K.M."/>
            <person name="Lindquist E.A."/>
            <person name="Yee Ngan C."/>
            <person name="Ohm R.A."/>
            <person name="Salamov A.A."/>
            <person name="Grigoriev I.V."/>
            <person name="Spatafora J.W."/>
            <person name="Berbee M.L."/>
        </authorList>
    </citation>
    <scope>NUCLEOTIDE SEQUENCE [LARGE SCALE GENOMIC DNA]</scope>
    <source>
        <strain evidence="1 2">NRRL 28638</strain>
    </source>
</reference>